<accession>A0A5N1IVH6</accession>
<dbReference type="EMBL" id="VTWT01000007">
    <property type="protein sequence ID" value="KAA9332000.1"/>
    <property type="molecule type" value="Genomic_DNA"/>
</dbReference>
<comment type="caution">
    <text evidence="1">The sequence shown here is derived from an EMBL/GenBank/DDBJ whole genome shotgun (WGS) entry which is preliminary data.</text>
</comment>
<name>A0A5N1IVH6_9BACT</name>
<reference evidence="1 2" key="1">
    <citation type="submission" date="2019-09" db="EMBL/GenBank/DDBJ databases">
        <title>Genome sequence of Adhaeribacter sp. M2.</title>
        <authorList>
            <person name="Srinivasan S."/>
        </authorList>
    </citation>
    <scope>NUCLEOTIDE SEQUENCE [LARGE SCALE GENOMIC DNA]</scope>
    <source>
        <strain evidence="1 2">M2</strain>
    </source>
</reference>
<dbReference type="Proteomes" id="UP000326570">
    <property type="component" value="Unassembled WGS sequence"/>
</dbReference>
<sequence>MLFQQAAIAQSDNIGLKFFGLSIHPQGDENAKLMPRRLDEKGVLVINLGGMLSYEKFFYKDAFSVKAVQGLYSDCAARLGGFSHIGLRGKIFKSGKHSLYGGIGPTLVYRRNWHDLPGYQDPAYFDGKPYATWQYKFLWYGGEFEYAYRLTERFSFASTFIPGYPKLISFSFGIKYMTKPNNNK</sequence>
<evidence type="ECO:0008006" key="3">
    <source>
        <dbReference type="Google" id="ProtNLM"/>
    </source>
</evidence>
<dbReference type="AlphaFoldDB" id="A0A5N1IVH6"/>
<keyword evidence="2" id="KW-1185">Reference proteome</keyword>
<gene>
    <name evidence="1" type="ORF">F0P94_12940</name>
</gene>
<proteinExistence type="predicted"/>
<evidence type="ECO:0000313" key="2">
    <source>
        <dbReference type="Proteomes" id="UP000326570"/>
    </source>
</evidence>
<protein>
    <recommendedName>
        <fullName evidence="3">Outer membrane protein beta-barrel domain-containing protein</fullName>
    </recommendedName>
</protein>
<organism evidence="1 2">
    <name type="scientific">Adhaeribacter soli</name>
    <dbReference type="NCBI Taxonomy" id="2607655"/>
    <lineage>
        <taxon>Bacteria</taxon>
        <taxon>Pseudomonadati</taxon>
        <taxon>Bacteroidota</taxon>
        <taxon>Cytophagia</taxon>
        <taxon>Cytophagales</taxon>
        <taxon>Hymenobacteraceae</taxon>
        <taxon>Adhaeribacter</taxon>
    </lineage>
</organism>
<evidence type="ECO:0000313" key="1">
    <source>
        <dbReference type="EMBL" id="KAA9332000.1"/>
    </source>
</evidence>